<feature type="transmembrane region" description="Helical" evidence="13">
    <location>
        <begin position="80"/>
        <end position="96"/>
    </location>
</feature>
<dbReference type="SUPFAM" id="SSF52343">
    <property type="entry name" value="Ferredoxin reductase-like, C-terminal NADP-linked domain"/>
    <property type="match status" value="1"/>
</dbReference>
<dbReference type="AlphaFoldDB" id="A0A261UYC8"/>
<dbReference type="InterPro" id="IPR050415">
    <property type="entry name" value="MRET"/>
</dbReference>
<evidence type="ECO:0000256" key="6">
    <source>
        <dbReference type="ARBA" id="ARBA00022723"/>
    </source>
</evidence>
<organism evidence="15 16">
    <name type="scientific">Bordetella genomosp. 11</name>
    <dbReference type="NCBI Taxonomy" id="1416808"/>
    <lineage>
        <taxon>Bacteria</taxon>
        <taxon>Pseudomonadati</taxon>
        <taxon>Pseudomonadota</taxon>
        <taxon>Betaproteobacteria</taxon>
        <taxon>Burkholderiales</taxon>
        <taxon>Alcaligenaceae</taxon>
        <taxon>Bordetella</taxon>
    </lineage>
</organism>
<keyword evidence="3" id="KW-0285">Flavoprotein</keyword>
<sequence length="444" mass="49461">MKRIKIFYLAILLVLVGLWLAADTLVPTPFTYFSFRAAFIQFSGVLGIGAMSIAMMLALRPKWLEPRLNGLDKIYRLHKWLGISALVVSILHWWWATGTKWMVGWGWLERPARGPRPVVTHGAIEGWSRTQRGLAESLGEWAFYVAVVLIALALVKRFPYHLFAKTHKWLAAVYLVLVYHTVVLVKADYWTQPVGWVLAALLVGGCAAALLALAGRIGANRQVAGTIVGLIEYPALRVLETTVMLQNGWRGHVAGQFAFVTSDKREGAHPYTIASAWNPSDRKLVFITKALGDYTGQLRHRLRVGMSVTVEGPYGCFDFDDAQPRQIWVGAGIGITPFVARLKQRAAVPDSKTIDLFHTTADFEQAAIDRLASDAAAAGVHLHLLVDGKDGRLNGERIRNSVPEWRTASFWFCGPPAFGKALRQDFIAHGLPAERFHQELFQMR</sequence>
<dbReference type="InterPro" id="IPR013112">
    <property type="entry name" value="FAD-bd_8"/>
</dbReference>
<dbReference type="PANTHER" id="PTHR47354:SF8">
    <property type="entry name" value="1,2-PHENYLACETYL-COA EPOXIDASE, SUBUNIT E"/>
    <property type="match status" value="1"/>
</dbReference>
<keyword evidence="12 13" id="KW-0472">Membrane</keyword>
<dbReference type="PROSITE" id="PS51384">
    <property type="entry name" value="FAD_FR"/>
    <property type="match status" value="1"/>
</dbReference>
<keyword evidence="7" id="KW-0274">FAD</keyword>
<feature type="transmembrane region" description="Helical" evidence="13">
    <location>
        <begin position="141"/>
        <end position="158"/>
    </location>
</feature>
<dbReference type="PANTHER" id="PTHR47354">
    <property type="entry name" value="NADH OXIDOREDUCTASE HCR"/>
    <property type="match status" value="1"/>
</dbReference>
<dbReference type="InterPro" id="IPR039261">
    <property type="entry name" value="FNR_nucleotide-bd"/>
</dbReference>
<keyword evidence="11" id="KW-0411">Iron-sulfur</keyword>
<dbReference type="Gene3D" id="2.40.30.10">
    <property type="entry name" value="Translation factors"/>
    <property type="match status" value="1"/>
</dbReference>
<accession>A0A261UYC8</accession>
<evidence type="ECO:0000256" key="11">
    <source>
        <dbReference type="ARBA" id="ARBA00023014"/>
    </source>
</evidence>
<dbReference type="CDD" id="cd06198">
    <property type="entry name" value="FNR_like_3"/>
    <property type="match status" value="1"/>
</dbReference>
<dbReference type="InterPro" id="IPR017927">
    <property type="entry name" value="FAD-bd_FR_type"/>
</dbReference>
<keyword evidence="5" id="KW-0001">2Fe-2S</keyword>
<evidence type="ECO:0000256" key="2">
    <source>
        <dbReference type="ARBA" id="ARBA00004141"/>
    </source>
</evidence>
<evidence type="ECO:0000259" key="14">
    <source>
        <dbReference type="PROSITE" id="PS51384"/>
    </source>
</evidence>
<evidence type="ECO:0000256" key="9">
    <source>
        <dbReference type="ARBA" id="ARBA00023002"/>
    </source>
</evidence>
<dbReference type="OrthoDB" id="9796486at2"/>
<dbReference type="Gene3D" id="3.40.50.80">
    <property type="entry name" value="Nucleotide-binding domain of ferredoxin-NADP reductase (FNR) module"/>
    <property type="match status" value="1"/>
</dbReference>
<dbReference type="InterPro" id="IPR017938">
    <property type="entry name" value="Riboflavin_synthase-like_b-brl"/>
</dbReference>
<dbReference type="GO" id="GO:0046872">
    <property type="term" value="F:metal ion binding"/>
    <property type="evidence" value="ECO:0007669"/>
    <property type="project" value="UniProtKB-KW"/>
</dbReference>
<protein>
    <submittedName>
        <fullName evidence="15">Ferric reductase</fullName>
    </submittedName>
</protein>
<proteinExistence type="predicted"/>
<dbReference type="GO" id="GO:0016020">
    <property type="term" value="C:membrane"/>
    <property type="evidence" value="ECO:0007669"/>
    <property type="project" value="UniProtKB-SubCell"/>
</dbReference>
<dbReference type="GO" id="GO:0051537">
    <property type="term" value="F:2 iron, 2 sulfur cluster binding"/>
    <property type="evidence" value="ECO:0007669"/>
    <property type="project" value="UniProtKB-KW"/>
</dbReference>
<keyword evidence="10" id="KW-0408">Iron</keyword>
<keyword evidence="4 13" id="KW-0812">Transmembrane</keyword>
<feature type="transmembrane region" description="Helical" evidence="13">
    <location>
        <begin position="170"/>
        <end position="187"/>
    </location>
</feature>
<keyword evidence="8 13" id="KW-1133">Transmembrane helix</keyword>
<evidence type="ECO:0000256" key="3">
    <source>
        <dbReference type="ARBA" id="ARBA00022630"/>
    </source>
</evidence>
<reference evidence="16" key="1">
    <citation type="submission" date="2017-05" db="EMBL/GenBank/DDBJ databases">
        <title>Complete and WGS of Bordetella genogroups.</title>
        <authorList>
            <person name="Spilker T."/>
            <person name="Lipuma J."/>
        </authorList>
    </citation>
    <scope>NUCLEOTIDE SEQUENCE [LARGE SCALE GENOMIC DNA]</scope>
    <source>
        <strain evidence="16">AU8856</strain>
    </source>
</reference>
<dbReference type="Pfam" id="PF01794">
    <property type="entry name" value="Ferric_reduct"/>
    <property type="match status" value="1"/>
</dbReference>
<dbReference type="RefSeq" id="WP_094840082.1">
    <property type="nucleotide sequence ID" value="NZ_NEVS01000001.1"/>
</dbReference>
<feature type="transmembrane region" description="Helical" evidence="13">
    <location>
        <begin position="193"/>
        <end position="214"/>
    </location>
</feature>
<dbReference type="Proteomes" id="UP000215767">
    <property type="component" value="Unassembled WGS sequence"/>
</dbReference>
<keyword evidence="6" id="KW-0479">Metal-binding</keyword>
<evidence type="ECO:0000256" key="8">
    <source>
        <dbReference type="ARBA" id="ARBA00022989"/>
    </source>
</evidence>
<evidence type="ECO:0000256" key="1">
    <source>
        <dbReference type="ARBA" id="ARBA00001974"/>
    </source>
</evidence>
<evidence type="ECO:0000256" key="12">
    <source>
        <dbReference type="ARBA" id="ARBA00023136"/>
    </source>
</evidence>
<comment type="cofactor">
    <cofactor evidence="1">
        <name>FAD</name>
        <dbReference type="ChEBI" id="CHEBI:57692"/>
    </cofactor>
</comment>
<comment type="subcellular location">
    <subcellularLocation>
        <location evidence="2">Membrane</location>
        <topology evidence="2">Multi-pass membrane protein</topology>
    </subcellularLocation>
</comment>
<evidence type="ECO:0000313" key="15">
    <source>
        <dbReference type="EMBL" id="OZI66884.1"/>
    </source>
</evidence>
<evidence type="ECO:0000256" key="10">
    <source>
        <dbReference type="ARBA" id="ARBA00023004"/>
    </source>
</evidence>
<comment type="caution">
    <text evidence="15">The sequence shown here is derived from an EMBL/GenBank/DDBJ whole genome shotgun (WGS) entry which is preliminary data.</text>
</comment>
<evidence type="ECO:0000256" key="5">
    <source>
        <dbReference type="ARBA" id="ARBA00022714"/>
    </source>
</evidence>
<evidence type="ECO:0000256" key="7">
    <source>
        <dbReference type="ARBA" id="ARBA00022827"/>
    </source>
</evidence>
<keyword evidence="16" id="KW-1185">Reference proteome</keyword>
<dbReference type="InterPro" id="IPR013130">
    <property type="entry name" value="Fe3_Rdtase_TM_dom"/>
</dbReference>
<dbReference type="Pfam" id="PF08022">
    <property type="entry name" value="FAD_binding_8"/>
    <property type="match status" value="1"/>
</dbReference>
<dbReference type="GO" id="GO:0050660">
    <property type="term" value="F:flavin adenine dinucleotide binding"/>
    <property type="evidence" value="ECO:0007669"/>
    <property type="project" value="TreeGrafter"/>
</dbReference>
<evidence type="ECO:0000313" key="16">
    <source>
        <dbReference type="Proteomes" id="UP000215767"/>
    </source>
</evidence>
<dbReference type="EMBL" id="NEVS01000001">
    <property type="protein sequence ID" value="OZI66884.1"/>
    <property type="molecule type" value="Genomic_DNA"/>
</dbReference>
<name>A0A261UYC8_9BORD</name>
<evidence type="ECO:0000256" key="13">
    <source>
        <dbReference type="SAM" id="Phobius"/>
    </source>
</evidence>
<feature type="domain" description="FAD-binding FR-type" evidence="14">
    <location>
        <begin position="210"/>
        <end position="320"/>
    </location>
</feature>
<dbReference type="SUPFAM" id="SSF63380">
    <property type="entry name" value="Riboflavin synthase domain-like"/>
    <property type="match status" value="1"/>
</dbReference>
<gene>
    <name evidence="15" type="ORF">CAL28_03965</name>
</gene>
<feature type="transmembrane region" description="Helical" evidence="13">
    <location>
        <begin position="38"/>
        <end position="59"/>
    </location>
</feature>
<dbReference type="GO" id="GO:0016491">
    <property type="term" value="F:oxidoreductase activity"/>
    <property type="evidence" value="ECO:0007669"/>
    <property type="project" value="UniProtKB-KW"/>
</dbReference>
<evidence type="ECO:0000256" key="4">
    <source>
        <dbReference type="ARBA" id="ARBA00022692"/>
    </source>
</evidence>
<keyword evidence="9" id="KW-0560">Oxidoreductase</keyword>